<evidence type="ECO:0000259" key="2">
    <source>
        <dbReference type="Pfam" id="PF00248"/>
    </source>
</evidence>
<protein>
    <submittedName>
        <fullName evidence="3">Aldo/keto reductase</fullName>
    </submittedName>
</protein>
<dbReference type="InterPro" id="IPR023210">
    <property type="entry name" value="NADP_OxRdtase_dom"/>
</dbReference>
<keyword evidence="4" id="KW-1185">Reference proteome</keyword>
<evidence type="ECO:0000256" key="1">
    <source>
        <dbReference type="ARBA" id="ARBA00023002"/>
    </source>
</evidence>
<dbReference type="CDD" id="cd19075">
    <property type="entry name" value="AKR_AKR7A1-5"/>
    <property type="match status" value="1"/>
</dbReference>
<proteinExistence type="predicted"/>
<dbReference type="Proteomes" id="UP001652394">
    <property type="component" value="Unassembled WGS sequence"/>
</dbReference>
<evidence type="ECO:0000313" key="4">
    <source>
        <dbReference type="Proteomes" id="UP001652394"/>
    </source>
</evidence>
<reference evidence="3 4" key="1">
    <citation type="journal article" date="2021" name="ISME Commun">
        <title>Automated analysis of genomic sequences facilitates high-throughput and comprehensive description of bacteria.</title>
        <authorList>
            <person name="Hitch T.C.A."/>
        </authorList>
    </citation>
    <scope>NUCLEOTIDE SEQUENCE [LARGE SCALE GENOMIC DNA]</scope>
    <source>
        <strain evidence="3 4">H2_18</strain>
    </source>
</reference>
<dbReference type="PROSITE" id="PS00062">
    <property type="entry name" value="ALDOKETO_REDUCTASE_2"/>
    <property type="match status" value="1"/>
</dbReference>
<dbReference type="Gene3D" id="3.20.20.100">
    <property type="entry name" value="NADP-dependent oxidoreductase domain"/>
    <property type="match status" value="1"/>
</dbReference>
<dbReference type="PANTHER" id="PTHR43364">
    <property type="entry name" value="NADH-SPECIFIC METHYLGLYOXAL REDUCTASE-RELATED"/>
    <property type="match status" value="1"/>
</dbReference>
<organism evidence="3 4">
    <name type="scientific">Faecalicatena acetigenes</name>
    <dbReference type="NCBI Taxonomy" id="2981790"/>
    <lineage>
        <taxon>Bacteria</taxon>
        <taxon>Bacillati</taxon>
        <taxon>Bacillota</taxon>
        <taxon>Clostridia</taxon>
        <taxon>Lachnospirales</taxon>
        <taxon>Lachnospiraceae</taxon>
        <taxon>Faecalicatena</taxon>
    </lineage>
</organism>
<gene>
    <name evidence="3" type="ORF">OCV51_08935</name>
</gene>
<evidence type="ECO:0000313" key="3">
    <source>
        <dbReference type="EMBL" id="MCU6747774.1"/>
    </source>
</evidence>
<accession>A0ABT2TDJ1</accession>
<dbReference type="RefSeq" id="WP_059069025.1">
    <property type="nucleotide sequence ID" value="NZ_JAOQJX010000012.1"/>
</dbReference>
<dbReference type="PANTHER" id="PTHR43364:SF4">
    <property type="entry name" value="NAD(P)-LINKED OXIDOREDUCTASE SUPERFAMILY PROTEIN"/>
    <property type="match status" value="1"/>
</dbReference>
<name>A0ABT2TDJ1_9FIRM</name>
<sequence>MKLILGTMTFGQQVEKEIAKEMCTMFLSKGFHEVDTAYVYNDGKCEKMIGEILPALEAYDVQLATKVNPRVTGRLDKEAVDMQIKESLERMNVTKVDTLYLHFPDYNTPIESALEAVNSWYEKKTFKRLGLSNFPAWLVIDVLAKCEKNGWVKPSVYEGLYNVLGRNVERELFDALHAYHISFHAYNPLAGGLLTGKYKGYETAPEAGRFKCRPTYHKRYWKKSYFDAVKVIQNACDEHGISIVTAAIKWLAYHSELKVENGDGIIMGASSCLQLEQNINGLNGDKLPEAVVNAMEEAWELCKADSPEYFRYYGV</sequence>
<dbReference type="Pfam" id="PF00248">
    <property type="entry name" value="Aldo_ket_red"/>
    <property type="match status" value="1"/>
</dbReference>
<dbReference type="InterPro" id="IPR050523">
    <property type="entry name" value="AKR_Detox_Biosynth"/>
</dbReference>
<dbReference type="InterPro" id="IPR036812">
    <property type="entry name" value="NAD(P)_OxRdtase_dom_sf"/>
</dbReference>
<dbReference type="SUPFAM" id="SSF51430">
    <property type="entry name" value="NAD(P)-linked oxidoreductase"/>
    <property type="match status" value="1"/>
</dbReference>
<dbReference type="InterPro" id="IPR018170">
    <property type="entry name" value="Aldo/ket_reductase_CS"/>
</dbReference>
<keyword evidence="1" id="KW-0560">Oxidoreductase</keyword>
<comment type="caution">
    <text evidence="3">The sequence shown here is derived from an EMBL/GenBank/DDBJ whole genome shotgun (WGS) entry which is preliminary data.</text>
</comment>
<dbReference type="EMBL" id="JAOQJX010000012">
    <property type="protein sequence ID" value="MCU6747774.1"/>
    <property type="molecule type" value="Genomic_DNA"/>
</dbReference>
<feature type="domain" description="NADP-dependent oxidoreductase" evidence="2">
    <location>
        <begin position="2"/>
        <end position="300"/>
    </location>
</feature>